<evidence type="ECO:0000256" key="1">
    <source>
        <dbReference type="ARBA" id="ARBA00004141"/>
    </source>
</evidence>
<evidence type="ECO:0000256" key="4">
    <source>
        <dbReference type="ARBA" id="ARBA00023136"/>
    </source>
</evidence>
<proteinExistence type="predicted"/>
<dbReference type="EMBL" id="NVOR01000009">
    <property type="protein sequence ID" value="PED84032.1"/>
    <property type="molecule type" value="Genomic_DNA"/>
</dbReference>
<evidence type="ECO:0000256" key="5">
    <source>
        <dbReference type="SAM" id="Phobius"/>
    </source>
</evidence>
<feature type="transmembrane region" description="Helical" evidence="5">
    <location>
        <begin position="166"/>
        <end position="188"/>
    </location>
</feature>
<dbReference type="Gene3D" id="1.20.1740.10">
    <property type="entry name" value="Amino acid/polyamine transporter I"/>
    <property type="match status" value="1"/>
</dbReference>
<feature type="transmembrane region" description="Helical" evidence="5">
    <location>
        <begin position="240"/>
        <end position="261"/>
    </location>
</feature>
<feature type="transmembrane region" description="Helical" evidence="5">
    <location>
        <begin position="462"/>
        <end position="480"/>
    </location>
</feature>
<comment type="subcellular location">
    <subcellularLocation>
        <location evidence="1">Membrane</location>
        <topology evidence="1">Multi-pass membrane protein</topology>
    </subcellularLocation>
</comment>
<dbReference type="RefSeq" id="WP_097899262.1">
    <property type="nucleotide sequence ID" value="NZ_NVOR01000009.1"/>
</dbReference>
<evidence type="ECO:0000313" key="6">
    <source>
        <dbReference type="EMBL" id="PED84032.1"/>
    </source>
</evidence>
<evidence type="ECO:0000256" key="2">
    <source>
        <dbReference type="ARBA" id="ARBA00022692"/>
    </source>
</evidence>
<feature type="transmembrane region" description="Helical" evidence="5">
    <location>
        <begin position="92"/>
        <end position="117"/>
    </location>
</feature>
<feature type="transmembrane region" description="Helical" evidence="5">
    <location>
        <begin position="375"/>
        <end position="397"/>
    </location>
</feature>
<keyword evidence="3 5" id="KW-1133">Transmembrane helix</keyword>
<organism evidence="6 7">
    <name type="scientific">Bacillus pseudomycoides</name>
    <dbReference type="NCBI Taxonomy" id="64104"/>
    <lineage>
        <taxon>Bacteria</taxon>
        <taxon>Bacillati</taxon>
        <taxon>Bacillota</taxon>
        <taxon>Bacilli</taxon>
        <taxon>Bacillales</taxon>
        <taxon>Bacillaceae</taxon>
        <taxon>Bacillus</taxon>
        <taxon>Bacillus cereus group</taxon>
    </lineage>
</organism>
<dbReference type="Pfam" id="PF13520">
    <property type="entry name" value="AA_permease_2"/>
    <property type="match status" value="1"/>
</dbReference>
<comment type="caution">
    <text evidence="6">The sequence shown here is derived from an EMBL/GenBank/DDBJ whole genome shotgun (WGS) entry which is preliminary data.</text>
</comment>
<accession>A0AA91VEV3</accession>
<feature type="transmembrane region" description="Helical" evidence="5">
    <location>
        <begin position="200"/>
        <end position="220"/>
    </location>
</feature>
<feature type="transmembrane region" description="Helical" evidence="5">
    <location>
        <begin position="12"/>
        <end position="32"/>
    </location>
</feature>
<feature type="transmembrane region" description="Helical" evidence="5">
    <location>
        <begin position="138"/>
        <end position="160"/>
    </location>
</feature>
<gene>
    <name evidence="6" type="ORF">CON65_03425</name>
</gene>
<feature type="transmembrane region" description="Helical" evidence="5">
    <location>
        <begin position="282"/>
        <end position="302"/>
    </location>
</feature>
<dbReference type="AlphaFoldDB" id="A0AA91VEV3"/>
<sequence>MDHHTLVRWLEAMLVIFALIAIWFSASNFSSVKRFLIGRPMRTSELHAQHNKLFWLIALPILSADLYSSVAYGPESGMTELAGLGPDAKWLILPITISTIVLLAILIVSYIMGILAYPNGGGAYAIAKDNFKPRWVSLVASSSLLVDYVLTVAVSVSAAIEAVSSAYPVVAPYETILAILCVIILVLVNLRGLAESARVFAWPTFGFMICMLILIFTGFFDELRHGFIQPSTPSFGTVPEGLTTLLILKAFSSACSALTGIETISNAVPIFREPQQKNAIRTYIALGSITAVTLLGFSYHLYAKGITPDPHNTMLSQLAGMYFGHGILYQVIIWFTFIVLILAANSTFTGFSQLAAIVAADGFLPRSLTNRGDRLGYSNGIIVLASLACILIISFHAHTNALIPLYAIGVFLSFTVAQIGLMRRWKRVKGSHWKIKFTINTVGAVITSIVAVIFAVTKFTGGAWVVLVVLPIIIFISMSIHRHYEDVAEELRIDMKTIRPEASDVVTLVLVSGVHRVVNNTISFAKSLNVDPIAVYVGFDEASINKMEKEWKEWGTPCRLVVLRSKYRSLLEPLNRLIKTIEAKQEAEGGHIHIIIPQFISHKWWHHVLHNQSALLLRMWFIRHKDIVITTVPYHLHK</sequence>
<dbReference type="PANTHER" id="PTHR47704:SF1">
    <property type="entry name" value="POTASSIUM TRANSPORTER KIMA"/>
    <property type="match status" value="1"/>
</dbReference>
<dbReference type="InterPro" id="IPR053153">
    <property type="entry name" value="APC_K+_Transporter"/>
</dbReference>
<feature type="transmembrane region" description="Helical" evidence="5">
    <location>
        <begin position="437"/>
        <end position="456"/>
    </location>
</feature>
<dbReference type="InterPro" id="IPR002293">
    <property type="entry name" value="AA/rel_permease1"/>
</dbReference>
<dbReference type="PANTHER" id="PTHR47704">
    <property type="entry name" value="POTASSIUM TRANSPORTER KIMA"/>
    <property type="match status" value="1"/>
</dbReference>
<dbReference type="Proteomes" id="UP000221020">
    <property type="component" value="Unassembled WGS sequence"/>
</dbReference>
<keyword evidence="4 5" id="KW-0472">Membrane</keyword>
<dbReference type="GO" id="GO:0022857">
    <property type="term" value="F:transmembrane transporter activity"/>
    <property type="evidence" value="ECO:0007669"/>
    <property type="project" value="InterPro"/>
</dbReference>
<reference evidence="6 7" key="1">
    <citation type="submission" date="2017-09" db="EMBL/GenBank/DDBJ databases">
        <title>Large-scale bioinformatics analysis of Bacillus genomes uncovers conserved roles of natural products in bacterial physiology.</title>
        <authorList>
            <consortium name="Agbiome Team Llc"/>
            <person name="Bleich R.M."/>
            <person name="Grubbs K.J."/>
            <person name="Santa Maria K.C."/>
            <person name="Allen S.E."/>
            <person name="Farag S."/>
            <person name="Shank E.A."/>
            <person name="Bowers A."/>
        </authorList>
    </citation>
    <scope>NUCLEOTIDE SEQUENCE [LARGE SCALE GENOMIC DNA]</scope>
    <source>
        <strain evidence="6 7">AFS092012</strain>
    </source>
</reference>
<feature type="transmembrane region" description="Helical" evidence="5">
    <location>
        <begin position="322"/>
        <end position="344"/>
    </location>
</feature>
<feature type="transmembrane region" description="Helical" evidence="5">
    <location>
        <begin position="403"/>
        <end position="425"/>
    </location>
</feature>
<keyword evidence="2 5" id="KW-0812">Transmembrane</keyword>
<feature type="transmembrane region" description="Helical" evidence="5">
    <location>
        <begin position="53"/>
        <end position="72"/>
    </location>
</feature>
<evidence type="ECO:0000256" key="3">
    <source>
        <dbReference type="ARBA" id="ARBA00022989"/>
    </source>
</evidence>
<name>A0AA91VEV3_9BACI</name>
<protein>
    <submittedName>
        <fullName evidence="6">Amino acid transporter</fullName>
    </submittedName>
</protein>
<dbReference type="GO" id="GO:0016020">
    <property type="term" value="C:membrane"/>
    <property type="evidence" value="ECO:0007669"/>
    <property type="project" value="UniProtKB-SubCell"/>
</dbReference>
<evidence type="ECO:0000313" key="7">
    <source>
        <dbReference type="Proteomes" id="UP000221020"/>
    </source>
</evidence>